<dbReference type="SUPFAM" id="SSF82714">
    <property type="entry name" value="Multidrug efflux transporter AcrB TolC docking domain, DN and DC subdomains"/>
    <property type="match status" value="2"/>
</dbReference>
<feature type="transmembrane region" description="Helical" evidence="8">
    <location>
        <begin position="366"/>
        <end position="388"/>
    </location>
</feature>
<evidence type="ECO:0000256" key="3">
    <source>
        <dbReference type="ARBA" id="ARBA00022448"/>
    </source>
</evidence>
<evidence type="ECO:0000256" key="4">
    <source>
        <dbReference type="ARBA" id="ARBA00022475"/>
    </source>
</evidence>
<dbReference type="PANTHER" id="PTHR32063">
    <property type="match status" value="1"/>
</dbReference>
<comment type="subcellular location">
    <subcellularLocation>
        <location evidence="1">Cell membrane</location>
        <topology evidence="1">Multi-pass membrane protein</topology>
    </subcellularLocation>
</comment>
<dbReference type="Pfam" id="PF00873">
    <property type="entry name" value="ACR_tran"/>
    <property type="match status" value="1"/>
</dbReference>
<name>A0ABZ2LFL6_9BACT</name>
<comment type="similarity">
    <text evidence="2">Belongs to the resistance-nodulation-cell division (RND) (TC 2.A.6) family.</text>
</comment>
<evidence type="ECO:0000256" key="7">
    <source>
        <dbReference type="ARBA" id="ARBA00023136"/>
    </source>
</evidence>
<proteinExistence type="inferred from homology"/>
<dbReference type="Gene3D" id="3.30.70.1320">
    <property type="entry name" value="Multidrug efflux transporter AcrB pore domain like"/>
    <property type="match status" value="1"/>
</dbReference>
<evidence type="ECO:0000313" key="9">
    <source>
        <dbReference type="EMBL" id="WXB07557.1"/>
    </source>
</evidence>
<keyword evidence="10" id="KW-1185">Reference proteome</keyword>
<feature type="transmembrane region" description="Helical" evidence="8">
    <location>
        <begin position="340"/>
        <end position="359"/>
    </location>
</feature>
<dbReference type="Gene3D" id="3.30.70.1440">
    <property type="entry name" value="Multidrug efflux transporter AcrB pore domain"/>
    <property type="match status" value="1"/>
</dbReference>
<evidence type="ECO:0000256" key="5">
    <source>
        <dbReference type="ARBA" id="ARBA00022692"/>
    </source>
</evidence>
<dbReference type="PANTHER" id="PTHR32063:SF24">
    <property type="entry name" value="CATION EFFLUX SYSTEM (ACRB_ACRD_ACRF FAMILY)"/>
    <property type="match status" value="1"/>
</dbReference>
<keyword evidence="3" id="KW-0813">Transport</keyword>
<keyword evidence="6 8" id="KW-1133">Transmembrane helix</keyword>
<evidence type="ECO:0000256" key="8">
    <source>
        <dbReference type="SAM" id="Phobius"/>
    </source>
</evidence>
<feature type="transmembrane region" description="Helical" evidence="8">
    <location>
        <begin position="470"/>
        <end position="497"/>
    </location>
</feature>
<dbReference type="Gene3D" id="1.20.1640.10">
    <property type="entry name" value="Multidrug efflux transporter AcrB transmembrane domain"/>
    <property type="match status" value="2"/>
</dbReference>
<evidence type="ECO:0000256" key="6">
    <source>
        <dbReference type="ARBA" id="ARBA00022989"/>
    </source>
</evidence>
<evidence type="ECO:0000256" key="2">
    <source>
        <dbReference type="ARBA" id="ARBA00010942"/>
    </source>
</evidence>
<dbReference type="Gene3D" id="3.30.2090.10">
    <property type="entry name" value="Multidrug efflux transporter AcrB TolC docking domain, DN and DC subdomains"/>
    <property type="match status" value="2"/>
</dbReference>
<dbReference type="SUPFAM" id="SSF82693">
    <property type="entry name" value="Multidrug efflux transporter AcrB pore domain, PN1, PN2, PC1 and PC2 subdomains"/>
    <property type="match status" value="2"/>
</dbReference>
<feature type="transmembrane region" description="Helical" evidence="8">
    <location>
        <begin position="992"/>
        <end position="1019"/>
    </location>
</feature>
<feature type="transmembrane region" description="Helical" evidence="8">
    <location>
        <begin position="864"/>
        <end position="883"/>
    </location>
</feature>
<keyword evidence="4" id="KW-1003">Cell membrane</keyword>
<feature type="transmembrane region" description="Helical" evidence="8">
    <location>
        <begin position="920"/>
        <end position="941"/>
    </location>
</feature>
<dbReference type="RefSeq" id="WP_394837219.1">
    <property type="nucleotide sequence ID" value="NZ_CP089929.1"/>
</dbReference>
<dbReference type="Proteomes" id="UP001374803">
    <property type="component" value="Chromosome"/>
</dbReference>
<accession>A0ABZ2LFL6</accession>
<evidence type="ECO:0000313" key="10">
    <source>
        <dbReference type="Proteomes" id="UP001374803"/>
    </source>
</evidence>
<feature type="transmembrane region" description="Helical" evidence="8">
    <location>
        <begin position="961"/>
        <end position="980"/>
    </location>
</feature>
<dbReference type="NCBIfam" id="TIGR00914">
    <property type="entry name" value="2A0601"/>
    <property type="match status" value="1"/>
</dbReference>
<keyword evidence="7 8" id="KW-0472">Membrane</keyword>
<dbReference type="InterPro" id="IPR027463">
    <property type="entry name" value="AcrB_DN_DC_subdom"/>
</dbReference>
<keyword evidence="5 8" id="KW-0812">Transmembrane</keyword>
<dbReference type="SUPFAM" id="SSF82866">
    <property type="entry name" value="Multidrug efflux transporter AcrB transmembrane domain"/>
    <property type="match status" value="2"/>
</dbReference>
<protein>
    <submittedName>
        <fullName evidence="9">CusA/CzcA family heavy metal efflux RND transporter</fullName>
    </submittedName>
</protein>
<evidence type="ECO:0000256" key="1">
    <source>
        <dbReference type="ARBA" id="ARBA00004651"/>
    </source>
</evidence>
<dbReference type="Gene3D" id="3.30.70.1430">
    <property type="entry name" value="Multidrug efflux transporter AcrB pore domain"/>
    <property type="match status" value="2"/>
</dbReference>
<dbReference type="PRINTS" id="PR00702">
    <property type="entry name" value="ACRIFLAVINRP"/>
</dbReference>
<organism evidence="9 10">
    <name type="scientific">Pendulispora rubella</name>
    <dbReference type="NCBI Taxonomy" id="2741070"/>
    <lineage>
        <taxon>Bacteria</taxon>
        <taxon>Pseudomonadati</taxon>
        <taxon>Myxococcota</taxon>
        <taxon>Myxococcia</taxon>
        <taxon>Myxococcales</taxon>
        <taxon>Sorangiineae</taxon>
        <taxon>Pendulisporaceae</taxon>
        <taxon>Pendulispora</taxon>
    </lineage>
</organism>
<feature type="transmembrane region" description="Helical" evidence="8">
    <location>
        <begin position="438"/>
        <end position="458"/>
    </location>
</feature>
<feature type="transmembrane region" description="Helical" evidence="8">
    <location>
        <begin position="889"/>
        <end position="908"/>
    </location>
</feature>
<dbReference type="InterPro" id="IPR001036">
    <property type="entry name" value="Acrflvin-R"/>
</dbReference>
<sequence length="1038" mass="112500">MKALIAWAAANPLVVGLITVIGIVSGGVAFTNMPIDAVPDVTNIQVQVVTRVPALSATEVELQITQPLERTMAGVPGLKEMRSITKLGISVLTLVFRDEVDVYFARALVNERLSSIRAVIPEDIGRPELGPIATGLGEIYMFELRTEHEDARAEEELRTIVEWQIGPRLRQVRGVIDVVGFGGSVKQYQVTLDPARMAAQNVSIEDVRRALERDNALAGGGYIEHAGEQIVLRGDARFRGLEDIASSVIRSDEHNNVPIRVGMVSNVDTGPALRQGAMTRDGRGEVVGASVWMLKGENSREVVQRVKEALDEIKPRLPKGVYIDPYYDRAEFIDRVLKTVMSNLAEGATLVVVCLLLTLGSIRAGLLVAGAIPFAMLMAFIGLTAMGLGGNVMSLGAVDFGIVVEGAVVVVEHLMTHLGSPEDRLRRRHAMIHSMQEVARPVIFSVIIVTLVFLPLVTLEDVEGKMFRPVVYSLVFMLLGALFYALVIVPAIAPALFRSVPEPTEPWLARRLAKIYAPAVDFAVHRPLITTGATFALGIVMLGFGSTLGAEFLPKIFEGSFAIDARRPPSVSLTQAIDLGAETERSLKDIPEVKTIVNRIGRPEGAVDPAGPESSDLFVILKPQKEWRHGIKPEDLVEEMSKRLNTHVPATIHAFSMPIDMRVNDLIAGVKSDLAIKVFGYDLEEMRKTADQIRRTIAQVPGAADVKMEIPTGLPSIKVKLARDRAARLGVPPRSVLDAVTMTRAGENIAEVREGERVFDLNLRIGGNNIQNEYDLARLPVYTERGSLVPMSLVADIEQESTVVQISREQMKRRLVVEANIRGRDLVGFVNEAQAKVDQLKIPQGIEITWGGQFQNFNRAKTRLSLLVPVALGVIALMLVMAFKSVKYMLVTVLNLPFAIAGGAISLVGRGLPFSIPAGVGFIALSGVSVMTGVVMTTNLLAQSSELPPEERVKNAAMMSLRPIASTALVAAIGFVPMAIATGPGAEVQRPLATVVIGGLIAAAILSLPALPAMLLWVVRRDAPRVDEEEGRRHAPLD</sequence>
<gene>
    <name evidence="9" type="ORF">LVJ94_09955</name>
</gene>
<dbReference type="EMBL" id="CP089983">
    <property type="protein sequence ID" value="WXB07557.1"/>
    <property type="molecule type" value="Genomic_DNA"/>
</dbReference>
<reference evidence="9" key="1">
    <citation type="submission" date="2021-12" db="EMBL/GenBank/DDBJ databases">
        <title>Discovery of the Pendulisporaceae a myxobacterial family with distinct sporulation behavior and unique specialized metabolism.</title>
        <authorList>
            <person name="Garcia R."/>
            <person name="Popoff A."/>
            <person name="Bader C.D."/>
            <person name="Loehr J."/>
            <person name="Walesch S."/>
            <person name="Walt C."/>
            <person name="Boldt J."/>
            <person name="Bunk B."/>
            <person name="Haeckl F.J.F.P.J."/>
            <person name="Gunesch A.P."/>
            <person name="Birkelbach J."/>
            <person name="Nuebel U."/>
            <person name="Pietschmann T."/>
            <person name="Bach T."/>
            <person name="Mueller R."/>
        </authorList>
    </citation>
    <scope>NUCLEOTIDE SEQUENCE</scope>
    <source>
        <strain evidence="9">MSr11367</strain>
    </source>
</reference>
<dbReference type="InterPro" id="IPR004763">
    <property type="entry name" value="CusA-like"/>
</dbReference>